<reference evidence="2 3" key="2">
    <citation type="submission" date="2020-03" db="EMBL/GenBank/DDBJ databases">
        <authorList>
            <person name="Ichikawa N."/>
            <person name="Kimura A."/>
            <person name="Kitahashi Y."/>
            <person name="Uohara A."/>
        </authorList>
    </citation>
    <scope>NUCLEOTIDE SEQUENCE [LARGE SCALE GENOMIC DNA]</scope>
    <source>
        <strain evidence="2 3">NBRC 108639</strain>
    </source>
</reference>
<gene>
    <name evidence="2" type="ORF">Phou_069380</name>
</gene>
<dbReference type="AlphaFoldDB" id="A0A6V8KJX0"/>
<evidence type="ECO:0000259" key="1">
    <source>
        <dbReference type="Pfam" id="PF20680"/>
    </source>
</evidence>
<evidence type="ECO:0000313" key="3">
    <source>
        <dbReference type="Proteomes" id="UP000482800"/>
    </source>
</evidence>
<feature type="domain" description="DUF6817" evidence="1">
    <location>
        <begin position="10"/>
        <end position="94"/>
    </location>
</feature>
<sequence length="177" mass="19249">MSAESDTRAWLRERGAEGVAHPGGTLYAHLSRVHGRLGRLGLGEDVRLAGLAHAAYGTDGFDLALLDPAERPTLRALVGEPAEHLVYLYGGCDRDRTWPRLAETGEVWDRFAGGARRLEPPVLTAFVDLTVVNELDVAEQAPGFVEEHGDHFRRLFASWAAIASPAVTADARHVLSF</sequence>
<protein>
    <recommendedName>
        <fullName evidence="1">DUF6817 domain-containing protein</fullName>
    </recommendedName>
</protein>
<name>A0A6V8KJX0_9ACTN</name>
<dbReference type="RefSeq" id="WP_173063662.1">
    <property type="nucleotide sequence ID" value="NZ_BAABGO010000034.1"/>
</dbReference>
<dbReference type="EMBL" id="BLPF01000002">
    <property type="protein sequence ID" value="GFJ82758.1"/>
    <property type="molecule type" value="Genomic_DNA"/>
</dbReference>
<proteinExistence type="predicted"/>
<accession>A0A6V8KJX0</accession>
<comment type="caution">
    <text evidence="2">The sequence shown here is derived from an EMBL/GenBank/DDBJ whole genome shotgun (WGS) entry which is preliminary data.</text>
</comment>
<reference evidence="2 3" key="1">
    <citation type="submission" date="2020-03" db="EMBL/GenBank/DDBJ databases">
        <title>Whole genome shotgun sequence of Phytohabitans houttuyneae NBRC 108639.</title>
        <authorList>
            <person name="Komaki H."/>
            <person name="Tamura T."/>
        </authorList>
    </citation>
    <scope>NUCLEOTIDE SEQUENCE [LARGE SCALE GENOMIC DNA]</scope>
    <source>
        <strain evidence="2 3">NBRC 108639</strain>
    </source>
</reference>
<dbReference type="Proteomes" id="UP000482800">
    <property type="component" value="Unassembled WGS sequence"/>
</dbReference>
<evidence type="ECO:0000313" key="2">
    <source>
        <dbReference type="EMBL" id="GFJ82758.1"/>
    </source>
</evidence>
<keyword evidence="3" id="KW-1185">Reference proteome</keyword>
<organism evidence="2 3">
    <name type="scientific">Phytohabitans houttuyneae</name>
    <dbReference type="NCBI Taxonomy" id="1076126"/>
    <lineage>
        <taxon>Bacteria</taxon>
        <taxon>Bacillati</taxon>
        <taxon>Actinomycetota</taxon>
        <taxon>Actinomycetes</taxon>
        <taxon>Micromonosporales</taxon>
        <taxon>Micromonosporaceae</taxon>
    </lineage>
</organism>
<dbReference type="InterPro" id="IPR049202">
    <property type="entry name" value="DUF6817"/>
</dbReference>
<dbReference type="Pfam" id="PF20680">
    <property type="entry name" value="DUF6817"/>
    <property type="match status" value="1"/>
</dbReference>